<evidence type="ECO:0000256" key="6">
    <source>
        <dbReference type="SAM" id="SignalP"/>
    </source>
</evidence>
<dbReference type="OrthoDB" id="1902587at2759"/>
<dbReference type="InterPro" id="IPR001179">
    <property type="entry name" value="PPIase_FKBP_dom"/>
</dbReference>
<reference evidence="8 9" key="1">
    <citation type="journal article" date="2012" name="Genome Biol.">
        <title>Genome and low-iron response of an oceanic diatom adapted to chronic iron limitation.</title>
        <authorList>
            <person name="Lommer M."/>
            <person name="Specht M."/>
            <person name="Roy A.S."/>
            <person name="Kraemer L."/>
            <person name="Andreson R."/>
            <person name="Gutowska M.A."/>
            <person name="Wolf J."/>
            <person name="Bergner S.V."/>
            <person name="Schilhabel M.B."/>
            <person name="Klostermeier U.C."/>
            <person name="Beiko R.G."/>
            <person name="Rosenstiel P."/>
            <person name="Hippler M."/>
            <person name="Laroche J."/>
        </authorList>
    </citation>
    <scope>NUCLEOTIDE SEQUENCE [LARGE SCALE GENOMIC DNA]</scope>
    <source>
        <strain evidence="8 9">CCMP1005</strain>
    </source>
</reference>
<evidence type="ECO:0000259" key="7">
    <source>
        <dbReference type="PROSITE" id="PS50059"/>
    </source>
</evidence>
<dbReference type="PANTHER" id="PTHR43811:SF19">
    <property type="entry name" value="39 KDA FK506-BINDING NUCLEAR PROTEIN"/>
    <property type="match status" value="1"/>
</dbReference>
<dbReference type="SUPFAM" id="SSF54534">
    <property type="entry name" value="FKBP-like"/>
    <property type="match status" value="1"/>
</dbReference>
<evidence type="ECO:0000256" key="2">
    <source>
        <dbReference type="ARBA" id="ARBA00013194"/>
    </source>
</evidence>
<feature type="chain" id="PRO_5003839531" description="peptidylprolyl isomerase" evidence="6">
    <location>
        <begin position="17"/>
        <end position="211"/>
    </location>
</feature>
<feature type="domain" description="PPIase FKBP-type" evidence="7">
    <location>
        <begin position="83"/>
        <end position="170"/>
    </location>
</feature>
<evidence type="ECO:0000313" key="8">
    <source>
        <dbReference type="EMBL" id="EJK51477.1"/>
    </source>
</evidence>
<feature type="signal peptide" evidence="6">
    <location>
        <begin position="1"/>
        <end position="16"/>
    </location>
</feature>
<dbReference type="PROSITE" id="PS50059">
    <property type="entry name" value="FKBP_PPIASE"/>
    <property type="match status" value="1"/>
</dbReference>
<evidence type="ECO:0000256" key="5">
    <source>
        <dbReference type="PROSITE-ProRule" id="PRU00277"/>
    </source>
</evidence>
<evidence type="ECO:0000256" key="3">
    <source>
        <dbReference type="ARBA" id="ARBA00023110"/>
    </source>
</evidence>
<keyword evidence="3 5" id="KW-0697">Rotamase</keyword>
<proteinExistence type="predicted"/>
<evidence type="ECO:0000313" key="9">
    <source>
        <dbReference type="Proteomes" id="UP000266841"/>
    </source>
</evidence>
<dbReference type="Proteomes" id="UP000266841">
    <property type="component" value="Unassembled WGS sequence"/>
</dbReference>
<dbReference type="InterPro" id="IPR046357">
    <property type="entry name" value="PPIase_dom_sf"/>
</dbReference>
<dbReference type="Gene3D" id="3.10.50.40">
    <property type="match status" value="1"/>
</dbReference>
<evidence type="ECO:0000256" key="4">
    <source>
        <dbReference type="ARBA" id="ARBA00023235"/>
    </source>
</evidence>
<dbReference type="OMA" id="CQGERRM"/>
<dbReference type="AlphaFoldDB" id="K0RXL0"/>
<name>K0RXL0_THAOC</name>
<organism evidence="8 9">
    <name type="scientific">Thalassiosira oceanica</name>
    <name type="common">Marine diatom</name>
    <dbReference type="NCBI Taxonomy" id="159749"/>
    <lineage>
        <taxon>Eukaryota</taxon>
        <taxon>Sar</taxon>
        <taxon>Stramenopiles</taxon>
        <taxon>Ochrophyta</taxon>
        <taxon>Bacillariophyta</taxon>
        <taxon>Coscinodiscophyceae</taxon>
        <taxon>Thalassiosirophycidae</taxon>
        <taxon>Thalassiosirales</taxon>
        <taxon>Thalassiosiraceae</taxon>
        <taxon>Thalassiosira</taxon>
    </lineage>
</organism>
<keyword evidence="6" id="KW-0732">Signal</keyword>
<dbReference type="Pfam" id="PF00254">
    <property type="entry name" value="FKBP_C"/>
    <property type="match status" value="1"/>
</dbReference>
<keyword evidence="4 5" id="KW-0413">Isomerase</keyword>
<accession>K0RXL0</accession>
<dbReference type="EC" id="5.2.1.8" evidence="2 5"/>
<evidence type="ECO:0000256" key="1">
    <source>
        <dbReference type="ARBA" id="ARBA00000971"/>
    </source>
</evidence>
<sequence>MPLLLLLSLLASAANAFVSPSTEYLGGAADQSVKRGIVGVAGVAHARVRLNLGNFEEYEQDDFQDLAVLDNYPGSGDDTAEFGRVVTVSYAGRLMSDPPGSPNFNEGQITFRLGEGKVIPGWEKGVAGMRLGGRRTLRIPPSLAYGEKGREGVIPPNAHLEFDVEVTAMPTGVVDEKAAELSTMSPIRKAAVAFAVGSVVYDVGHFVMHAF</sequence>
<dbReference type="GO" id="GO:0003755">
    <property type="term" value="F:peptidyl-prolyl cis-trans isomerase activity"/>
    <property type="evidence" value="ECO:0007669"/>
    <property type="project" value="UniProtKB-KW"/>
</dbReference>
<protein>
    <recommendedName>
        <fullName evidence="2 5">peptidylprolyl isomerase</fullName>
        <ecNumber evidence="2 5">5.2.1.8</ecNumber>
    </recommendedName>
</protein>
<dbReference type="PANTHER" id="PTHR43811">
    <property type="entry name" value="FKBP-TYPE PEPTIDYL-PROLYL CIS-TRANS ISOMERASE FKPA"/>
    <property type="match status" value="1"/>
</dbReference>
<dbReference type="EMBL" id="AGNL01041557">
    <property type="protein sequence ID" value="EJK51477.1"/>
    <property type="molecule type" value="Genomic_DNA"/>
</dbReference>
<comment type="caution">
    <text evidence="8">The sequence shown here is derived from an EMBL/GenBank/DDBJ whole genome shotgun (WGS) entry which is preliminary data.</text>
</comment>
<comment type="catalytic activity">
    <reaction evidence="1 5">
        <text>[protein]-peptidylproline (omega=180) = [protein]-peptidylproline (omega=0)</text>
        <dbReference type="Rhea" id="RHEA:16237"/>
        <dbReference type="Rhea" id="RHEA-COMP:10747"/>
        <dbReference type="Rhea" id="RHEA-COMP:10748"/>
        <dbReference type="ChEBI" id="CHEBI:83833"/>
        <dbReference type="ChEBI" id="CHEBI:83834"/>
        <dbReference type="EC" id="5.2.1.8"/>
    </reaction>
</comment>
<dbReference type="eggNOG" id="KOG0552">
    <property type="taxonomic scope" value="Eukaryota"/>
</dbReference>
<keyword evidence="9" id="KW-1185">Reference proteome</keyword>
<gene>
    <name evidence="8" type="ORF">THAOC_29346</name>
</gene>